<evidence type="ECO:0000256" key="1">
    <source>
        <dbReference type="SAM" id="MobiDB-lite"/>
    </source>
</evidence>
<feature type="region of interest" description="Disordered" evidence="1">
    <location>
        <begin position="83"/>
        <end position="103"/>
    </location>
</feature>
<dbReference type="EMBL" id="KN822004">
    <property type="protein sequence ID" value="KIM70520.1"/>
    <property type="molecule type" value="Genomic_DNA"/>
</dbReference>
<feature type="compositionally biased region" description="Polar residues" evidence="1">
    <location>
        <begin position="84"/>
        <end position="96"/>
    </location>
</feature>
<dbReference type="InParanoid" id="A0A0C3ECT8"/>
<name>A0A0C3ECT8_9AGAM</name>
<sequence length="286" mass="30219">MTDSDPDFVEVQMGSGGPPDDMPVLTLMRLHTSIKPTDLTEAPGPSSEVNPFLDEHGIRCTSELFQDTEDVIVINFLQAPSKENPISTGYSPQGSPTPKGKILKKPLSHQKASAIPTASVADHLASADDASEVLLAIHQASCKVHTHTDTSGNSLTSTATCGVQSSPEPLGTIKESNTIHPIRSVGLAPESVLTRLRFEPLQPLGELNAKSSNASRSKHTSATATSENGTEVTPLEKGKQGSSAHHGGGLAPAAVLDKLGFELAQFPVAPLQRLKMQLKSYPSQRP</sequence>
<feature type="compositionally biased region" description="Polar residues" evidence="1">
    <location>
        <begin position="209"/>
        <end position="231"/>
    </location>
</feature>
<protein>
    <submittedName>
        <fullName evidence="2">Uncharacterized protein</fullName>
    </submittedName>
</protein>
<reference evidence="2 3" key="1">
    <citation type="submission" date="2014-04" db="EMBL/GenBank/DDBJ databases">
        <authorList>
            <consortium name="DOE Joint Genome Institute"/>
            <person name="Kuo A."/>
            <person name="Kohler A."/>
            <person name="Nagy L.G."/>
            <person name="Floudas D."/>
            <person name="Copeland A."/>
            <person name="Barry K.W."/>
            <person name="Cichocki N."/>
            <person name="Veneault-Fourrey C."/>
            <person name="LaButti K."/>
            <person name="Lindquist E.A."/>
            <person name="Lipzen A."/>
            <person name="Lundell T."/>
            <person name="Morin E."/>
            <person name="Murat C."/>
            <person name="Sun H."/>
            <person name="Tunlid A."/>
            <person name="Henrissat B."/>
            <person name="Grigoriev I.V."/>
            <person name="Hibbett D.S."/>
            <person name="Martin F."/>
            <person name="Nordberg H.P."/>
            <person name="Cantor M.N."/>
            <person name="Hua S.X."/>
        </authorList>
    </citation>
    <scope>NUCLEOTIDE SEQUENCE [LARGE SCALE GENOMIC DNA]</scope>
    <source>
        <strain evidence="2 3">Foug A</strain>
    </source>
</reference>
<keyword evidence="3" id="KW-1185">Reference proteome</keyword>
<evidence type="ECO:0000313" key="3">
    <source>
        <dbReference type="Proteomes" id="UP000053989"/>
    </source>
</evidence>
<reference evidence="3" key="2">
    <citation type="submission" date="2015-01" db="EMBL/GenBank/DDBJ databases">
        <title>Evolutionary Origins and Diversification of the Mycorrhizal Mutualists.</title>
        <authorList>
            <consortium name="DOE Joint Genome Institute"/>
            <consortium name="Mycorrhizal Genomics Consortium"/>
            <person name="Kohler A."/>
            <person name="Kuo A."/>
            <person name="Nagy L.G."/>
            <person name="Floudas D."/>
            <person name="Copeland A."/>
            <person name="Barry K.W."/>
            <person name="Cichocki N."/>
            <person name="Veneault-Fourrey C."/>
            <person name="LaButti K."/>
            <person name="Lindquist E.A."/>
            <person name="Lipzen A."/>
            <person name="Lundell T."/>
            <person name="Morin E."/>
            <person name="Murat C."/>
            <person name="Riley R."/>
            <person name="Ohm R."/>
            <person name="Sun H."/>
            <person name="Tunlid A."/>
            <person name="Henrissat B."/>
            <person name="Grigoriev I.V."/>
            <person name="Hibbett D.S."/>
            <person name="Martin F."/>
        </authorList>
    </citation>
    <scope>NUCLEOTIDE SEQUENCE [LARGE SCALE GENOMIC DNA]</scope>
    <source>
        <strain evidence="3">Foug A</strain>
    </source>
</reference>
<evidence type="ECO:0000313" key="2">
    <source>
        <dbReference type="EMBL" id="KIM70520.1"/>
    </source>
</evidence>
<dbReference type="HOGENOM" id="CLU_973734_0_0_1"/>
<proteinExistence type="predicted"/>
<gene>
    <name evidence="2" type="ORF">SCLCIDRAFT_6198</name>
</gene>
<feature type="region of interest" description="Disordered" evidence="1">
    <location>
        <begin position="1"/>
        <end position="23"/>
    </location>
</feature>
<dbReference type="OrthoDB" id="2614979at2759"/>
<dbReference type="Proteomes" id="UP000053989">
    <property type="component" value="Unassembled WGS sequence"/>
</dbReference>
<organism evidence="2 3">
    <name type="scientific">Scleroderma citrinum Foug A</name>
    <dbReference type="NCBI Taxonomy" id="1036808"/>
    <lineage>
        <taxon>Eukaryota</taxon>
        <taxon>Fungi</taxon>
        <taxon>Dikarya</taxon>
        <taxon>Basidiomycota</taxon>
        <taxon>Agaricomycotina</taxon>
        <taxon>Agaricomycetes</taxon>
        <taxon>Agaricomycetidae</taxon>
        <taxon>Boletales</taxon>
        <taxon>Sclerodermatineae</taxon>
        <taxon>Sclerodermataceae</taxon>
        <taxon>Scleroderma</taxon>
    </lineage>
</organism>
<accession>A0A0C3ECT8</accession>
<dbReference type="AlphaFoldDB" id="A0A0C3ECT8"/>
<feature type="region of interest" description="Disordered" evidence="1">
    <location>
        <begin position="207"/>
        <end position="250"/>
    </location>
</feature>